<name>A0ABY7EGS1_MYAAR</name>
<dbReference type="Pfam" id="PF03184">
    <property type="entry name" value="DDE_1"/>
    <property type="match status" value="1"/>
</dbReference>
<evidence type="ECO:0000259" key="1">
    <source>
        <dbReference type="Pfam" id="PF03184"/>
    </source>
</evidence>
<feature type="non-terminal residue" evidence="2">
    <location>
        <position position="1"/>
    </location>
</feature>
<dbReference type="Proteomes" id="UP001164746">
    <property type="component" value="Chromosome 6"/>
</dbReference>
<dbReference type="InterPro" id="IPR050863">
    <property type="entry name" value="CenT-Element_Derived"/>
</dbReference>
<reference evidence="2" key="1">
    <citation type="submission" date="2022-11" db="EMBL/GenBank/DDBJ databases">
        <title>Centuries of genome instability and evolution in soft-shell clam transmissible cancer (bioRxiv).</title>
        <authorList>
            <person name="Hart S.F.M."/>
            <person name="Yonemitsu M.A."/>
            <person name="Giersch R.M."/>
            <person name="Beal B.F."/>
            <person name="Arriagada G."/>
            <person name="Davis B.W."/>
            <person name="Ostrander E.A."/>
            <person name="Goff S.P."/>
            <person name="Metzger M.J."/>
        </authorList>
    </citation>
    <scope>NUCLEOTIDE SEQUENCE</scope>
    <source>
        <strain evidence="2">MELC-2E11</strain>
        <tissue evidence="2">Siphon/mantle</tissue>
    </source>
</reference>
<protein>
    <submittedName>
        <fullName evidence="2">TIGD4-like protein</fullName>
    </submittedName>
</protein>
<dbReference type="EMBL" id="CP111017">
    <property type="protein sequence ID" value="WAR08354.1"/>
    <property type="molecule type" value="Genomic_DNA"/>
</dbReference>
<feature type="domain" description="DDE-1" evidence="1">
    <location>
        <begin position="1"/>
        <end position="141"/>
    </location>
</feature>
<gene>
    <name evidence="2" type="ORF">MAR_018312</name>
</gene>
<sequence length="236" mass="27290">EKLKPVVIGKATKSLCFWSIFVDKLLVKYYSNKTAWMHSWSFEDWIKSLVMKMRTANIHILLFVDNAPVHPDITLRSVKLMFFPKNCTSPMDTGIIQMLKLKYRKRHVLGEMERNNSQTGPEILRVLNILQAIYWFNSSLNEKCFRKCGFGDNISSRTSQHMESGQDSDDVNKDDVHWLLSRNLFSQDFSTLADIDSNVHTCDNTMTNWGRHASDILTDVKNSVETTSNQDDDDED</sequence>
<evidence type="ECO:0000313" key="3">
    <source>
        <dbReference type="Proteomes" id="UP001164746"/>
    </source>
</evidence>
<dbReference type="InterPro" id="IPR004875">
    <property type="entry name" value="DDE_SF_endonuclease_dom"/>
</dbReference>
<organism evidence="2 3">
    <name type="scientific">Mya arenaria</name>
    <name type="common">Soft-shell clam</name>
    <dbReference type="NCBI Taxonomy" id="6604"/>
    <lineage>
        <taxon>Eukaryota</taxon>
        <taxon>Metazoa</taxon>
        <taxon>Spiralia</taxon>
        <taxon>Lophotrochozoa</taxon>
        <taxon>Mollusca</taxon>
        <taxon>Bivalvia</taxon>
        <taxon>Autobranchia</taxon>
        <taxon>Heteroconchia</taxon>
        <taxon>Euheterodonta</taxon>
        <taxon>Imparidentia</taxon>
        <taxon>Neoheterodontei</taxon>
        <taxon>Myida</taxon>
        <taxon>Myoidea</taxon>
        <taxon>Myidae</taxon>
        <taxon>Mya</taxon>
    </lineage>
</organism>
<keyword evidence="3" id="KW-1185">Reference proteome</keyword>
<dbReference type="PANTHER" id="PTHR19303">
    <property type="entry name" value="TRANSPOSON"/>
    <property type="match status" value="1"/>
</dbReference>
<evidence type="ECO:0000313" key="2">
    <source>
        <dbReference type="EMBL" id="WAR08354.1"/>
    </source>
</evidence>
<proteinExistence type="predicted"/>
<feature type="non-terminal residue" evidence="2">
    <location>
        <position position="236"/>
    </location>
</feature>
<accession>A0ABY7EGS1</accession>
<dbReference type="PANTHER" id="PTHR19303:SF73">
    <property type="entry name" value="PROTEIN PDC2"/>
    <property type="match status" value="1"/>
</dbReference>